<evidence type="ECO:0000313" key="6">
    <source>
        <dbReference type="Proteomes" id="UP000053244"/>
    </source>
</evidence>
<dbReference type="EMBL" id="LLZH01000054">
    <property type="protein sequence ID" value="KUL39287.1"/>
    <property type="molecule type" value="Genomic_DNA"/>
</dbReference>
<evidence type="ECO:0000313" key="5">
    <source>
        <dbReference type="EMBL" id="KUL39287.1"/>
    </source>
</evidence>
<keyword evidence="6" id="KW-1185">Reference proteome</keyword>
<evidence type="ECO:0000256" key="2">
    <source>
        <dbReference type="ARBA" id="ARBA00022729"/>
    </source>
</evidence>
<comment type="caution">
    <text evidence="5">The sequence shown here is derived from an EMBL/GenBank/DDBJ whole genome shotgun (WGS) entry which is preliminary data.</text>
</comment>
<dbReference type="Pfam" id="PF07519">
    <property type="entry name" value="Tannase"/>
    <property type="match status" value="1"/>
</dbReference>
<evidence type="ECO:0000256" key="1">
    <source>
        <dbReference type="ARBA" id="ARBA00022487"/>
    </source>
</evidence>
<reference evidence="5 6" key="1">
    <citation type="submission" date="2015-10" db="EMBL/GenBank/DDBJ databases">
        <authorList>
            <person name="Gilbert D.G."/>
        </authorList>
    </citation>
    <scope>NUCLEOTIDE SEQUENCE [LARGE SCALE GENOMIC DNA]</scope>
    <source>
        <strain evidence="5 6">NRRL B-16712</strain>
    </source>
</reference>
<organism evidence="5 6">
    <name type="scientific">Actinoplanes awajinensis subsp. mycoplanecinus</name>
    <dbReference type="NCBI Taxonomy" id="135947"/>
    <lineage>
        <taxon>Bacteria</taxon>
        <taxon>Bacillati</taxon>
        <taxon>Actinomycetota</taxon>
        <taxon>Actinomycetes</taxon>
        <taxon>Micromonosporales</taxon>
        <taxon>Micromonosporaceae</taxon>
        <taxon>Actinoplanes</taxon>
    </lineage>
</organism>
<dbReference type="GO" id="GO:0052689">
    <property type="term" value="F:carboxylic ester hydrolase activity"/>
    <property type="evidence" value="ECO:0007669"/>
    <property type="project" value="UniProtKB-KW"/>
</dbReference>
<sequence length="80" mass="8658">MPLTRGDFVLATTNQGHVGVAGFDATFGADPQLRVDFGYRADHVVALVAKRLITLYYGQAPRYSYATPTSTAAHRAATRD</sequence>
<evidence type="ECO:0000256" key="4">
    <source>
        <dbReference type="ARBA" id="ARBA00023157"/>
    </source>
</evidence>
<proteinExistence type="predicted"/>
<name>A0A0X3V4B1_9ACTN</name>
<dbReference type="AlphaFoldDB" id="A0A0X3V4B1"/>
<keyword evidence="3" id="KW-0378">Hydrolase</keyword>
<dbReference type="Proteomes" id="UP000053244">
    <property type="component" value="Unassembled WGS sequence"/>
</dbReference>
<evidence type="ECO:0000256" key="3">
    <source>
        <dbReference type="ARBA" id="ARBA00022801"/>
    </source>
</evidence>
<dbReference type="InterPro" id="IPR011118">
    <property type="entry name" value="Tannase/feruloyl_esterase"/>
</dbReference>
<keyword evidence="4" id="KW-1015">Disulfide bond</keyword>
<accession>A0A0X3V4B1</accession>
<protein>
    <submittedName>
        <fullName evidence="5">Uncharacterized protein</fullName>
    </submittedName>
</protein>
<keyword evidence="2" id="KW-0732">Signal</keyword>
<gene>
    <name evidence="5" type="ORF">ADL15_09985</name>
</gene>
<keyword evidence="1" id="KW-0719">Serine esterase</keyword>